<dbReference type="InParanoid" id="L5JPA2"/>
<accession>L5JPA2</accession>
<organism evidence="1 2">
    <name type="scientific">Pteropus alecto</name>
    <name type="common">Black flying fox</name>
    <dbReference type="NCBI Taxonomy" id="9402"/>
    <lineage>
        <taxon>Eukaryota</taxon>
        <taxon>Metazoa</taxon>
        <taxon>Chordata</taxon>
        <taxon>Craniata</taxon>
        <taxon>Vertebrata</taxon>
        <taxon>Euteleostomi</taxon>
        <taxon>Mammalia</taxon>
        <taxon>Eutheria</taxon>
        <taxon>Laurasiatheria</taxon>
        <taxon>Chiroptera</taxon>
        <taxon>Yinpterochiroptera</taxon>
        <taxon>Pteropodoidea</taxon>
        <taxon>Pteropodidae</taxon>
        <taxon>Pteropodinae</taxon>
        <taxon>Pteropus</taxon>
    </lineage>
</organism>
<gene>
    <name evidence="1" type="ORF">PAL_GLEAN10020946</name>
</gene>
<evidence type="ECO:0000313" key="1">
    <source>
        <dbReference type="EMBL" id="ELK01254.1"/>
    </source>
</evidence>
<keyword evidence="2" id="KW-1185">Reference proteome</keyword>
<protein>
    <submittedName>
        <fullName evidence="1">Uncharacterized protein</fullName>
    </submittedName>
</protein>
<proteinExistence type="predicted"/>
<dbReference type="AlphaFoldDB" id="L5JPA2"/>
<dbReference type="EMBL" id="KB031153">
    <property type="protein sequence ID" value="ELK01254.1"/>
    <property type="molecule type" value="Genomic_DNA"/>
</dbReference>
<sequence>MPPSAAGGAGEAWTPELSDDSLVGLLGCAPPSGAPRFPTRPQPAASCPTVGTQGFRSSSSLLGWLLPSLPRFCTPPLEEGTPSPPYMVPTTSDGFGLPAGARGLRGRGSGPGDWCRAGQAAGRGGGGEAAGHCDAGQSTTLLGGRGQESGSWHGRGALAPGPAELQAEQPGLLGLVF</sequence>
<reference evidence="2" key="1">
    <citation type="journal article" date="2013" name="Science">
        <title>Comparative analysis of bat genomes provides insight into the evolution of flight and immunity.</title>
        <authorList>
            <person name="Zhang G."/>
            <person name="Cowled C."/>
            <person name="Shi Z."/>
            <person name="Huang Z."/>
            <person name="Bishop-Lilly K.A."/>
            <person name="Fang X."/>
            <person name="Wynne J.W."/>
            <person name="Xiong Z."/>
            <person name="Baker M.L."/>
            <person name="Zhao W."/>
            <person name="Tachedjian M."/>
            <person name="Zhu Y."/>
            <person name="Zhou P."/>
            <person name="Jiang X."/>
            <person name="Ng J."/>
            <person name="Yang L."/>
            <person name="Wu L."/>
            <person name="Xiao J."/>
            <person name="Feng Y."/>
            <person name="Chen Y."/>
            <person name="Sun X."/>
            <person name="Zhang Y."/>
            <person name="Marsh G.A."/>
            <person name="Crameri G."/>
            <person name="Broder C.C."/>
            <person name="Frey K.G."/>
            <person name="Wang L.F."/>
            <person name="Wang J."/>
        </authorList>
    </citation>
    <scope>NUCLEOTIDE SEQUENCE [LARGE SCALE GENOMIC DNA]</scope>
</reference>
<name>L5JPA2_PTEAL</name>
<dbReference type="Proteomes" id="UP000010552">
    <property type="component" value="Unassembled WGS sequence"/>
</dbReference>
<evidence type="ECO:0000313" key="2">
    <source>
        <dbReference type="Proteomes" id="UP000010552"/>
    </source>
</evidence>